<reference evidence="4 7" key="1">
    <citation type="submission" date="2016-10" db="EMBL/GenBank/DDBJ databases">
        <authorList>
            <person name="de Groot N.N."/>
        </authorList>
    </citation>
    <scope>NUCLEOTIDE SEQUENCE [LARGE SCALE GENOMIC DNA]</scope>
    <source>
        <strain evidence="4 7">CCM 7361</strain>
    </source>
</reference>
<feature type="transmembrane region" description="Helical" evidence="1">
    <location>
        <begin position="116"/>
        <end position="138"/>
    </location>
</feature>
<dbReference type="AlphaFoldDB" id="A0A239LA37"/>
<dbReference type="Proteomes" id="UP000198309">
    <property type="component" value="Unassembled WGS sequence"/>
</dbReference>
<evidence type="ECO:0000256" key="1">
    <source>
        <dbReference type="SAM" id="Phobius"/>
    </source>
</evidence>
<organism evidence="4 7">
    <name type="scientific">Pseudomonas delhiensis</name>
    <dbReference type="NCBI Taxonomy" id="366289"/>
    <lineage>
        <taxon>Bacteria</taxon>
        <taxon>Pseudomonadati</taxon>
        <taxon>Pseudomonadota</taxon>
        <taxon>Gammaproteobacteria</taxon>
        <taxon>Pseudomonadales</taxon>
        <taxon>Pseudomonadaceae</taxon>
        <taxon>Pseudomonas</taxon>
    </lineage>
</organism>
<dbReference type="InterPro" id="IPR046278">
    <property type="entry name" value="DUF6311"/>
</dbReference>
<dbReference type="RefSeq" id="WP_139210210.1">
    <property type="nucleotide sequence ID" value="NZ_FNEC01000023.1"/>
</dbReference>
<evidence type="ECO:0000259" key="2">
    <source>
        <dbReference type="Pfam" id="PF19830"/>
    </source>
</evidence>
<dbReference type="Pfam" id="PF19830">
    <property type="entry name" value="DUF6311"/>
    <property type="match status" value="1"/>
</dbReference>
<feature type="transmembrane region" description="Helical" evidence="1">
    <location>
        <begin position="275"/>
        <end position="295"/>
    </location>
</feature>
<name>A0A239LA37_9PSED</name>
<evidence type="ECO:0000313" key="6">
    <source>
        <dbReference type="Proteomes" id="UP000198309"/>
    </source>
</evidence>
<dbReference type="Pfam" id="PF25853">
    <property type="entry name" value="DUF6311_C"/>
    <property type="match status" value="1"/>
</dbReference>
<evidence type="ECO:0000313" key="7">
    <source>
        <dbReference type="Proteomes" id="UP000199693"/>
    </source>
</evidence>
<feature type="transmembrane region" description="Helical" evidence="1">
    <location>
        <begin position="400"/>
        <end position="416"/>
    </location>
</feature>
<keyword evidence="1" id="KW-0812">Transmembrane</keyword>
<evidence type="ECO:0000313" key="4">
    <source>
        <dbReference type="EMBL" id="SDJ80365.1"/>
    </source>
</evidence>
<feature type="transmembrane region" description="Helical" evidence="1">
    <location>
        <begin position="301"/>
        <end position="321"/>
    </location>
</feature>
<reference evidence="5 6" key="2">
    <citation type="submission" date="2017-06" db="EMBL/GenBank/DDBJ databases">
        <authorList>
            <person name="Varghese N."/>
            <person name="Submissions S."/>
        </authorList>
    </citation>
    <scope>NUCLEOTIDE SEQUENCE [LARGE SCALE GENOMIC DNA]</scope>
    <source>
        <strain evidence="5 6">RLD-1</strain>
    </source>
</reference>
<evidence type="ECO:0000313" key="5">
    <source>
        <dbReference type="EMBL" id="SNT27517.1"/>
    </source>
</evidence>
<feature type="transmembrane region" description="Helical" evidence="1">
    <location>
        <begin position="243"/>
        <end position="263"/>
    </location>
</feature>
<feature type="transmembrane region" description="Helical" evidence="1">
    <location>
        <begin position="197"/>
        <end position="223"/>
    </location>
</feature>
<dbReference type="EMBL" id="FNEC01000023">
    <property type="protein sequence ID" value="SDJ80365.1"/>
    <property type="molecule type" value="Genomic_DNA"/>
</dbReference>
<proteinExistence type="predicted"/>
<keyword evidence="1" id="KW-0472">Membrane</keyword>
<feature type="domain" description="DUF6311" evidence="2">
    <location>
        <begin position="32"/>
        <end position="419"/>
    </location>
</feature>
<feature type="transmembrane region" description="Helical" evidence="1">
    <location>
        <begin position="372"/>
        <end position="393"/>
    </location>
</feature>
<feature type="transmembrane region" description="Helical" evidence="1">
    <location>
        <begin position="333"/>
        <end position="352"/>
    </location>
</feature>
<feature type="transmembrane region" description="Helical" evidence="1">
    <location>
        <begin position="168"/>
        <end position="185"/>
    </location>
</feature>
<keyword evidence="6" id="KW-1185">Reference proteome</keyword>
<feature type="transmembrane region" description="Helical" evidence="1">
    <location>
        <begin position="25"/>
        <end position="42"/>
    </location>
</feature>
<evidence type="ECO:0000259" key="3">
    <source>
        <dbReference type="Pfam" id="PF25853"/>
    </source>
</evidence>
<feature type="transmembrane region" description="Helical" evidence="1">
    <location>
        <begin position="145"/>
        <end position="162"/>
    </location>
</feature>
<dbReference type="Proteomes" id="UP000199693">
    <property type="component" value="Unassembled WGS sequence"/>
</dbReference>
<gene>
    <name evidence="4" type="ORF">SAMN05216189_102348</name>
    <name evidence="5" type="ORF">SAMN06295949_119102</name>
</gene>
<feature type="domain" description="DUF6311" evidence="3">
    <location>
        <begin position="440"/>
        <end position="514"/>
    </location>
</feature>
<sequence length="707" mass="77681">MRSPALSSNRHFGLEWLWSPARRSIAYALPLLMAVALVLYLYPDTFLAGHGRFFEGGDAASHVSGWLFFEQDHWHFPLLKTDRLNYPDGISIAFTDSIPLLALPLKLFAGVLPAGFHYFGLWHAICYLLQAAAAVFVIRSLGIRHLPGALLAAGFALIWPALTHRLGHTALMTQGLLLLALGTYLRGHSETWSVRRTCTAFIAITASALLVHPYLFAMSYPLLLVYLVSQWWAGSLDLKRACLWLAGSLAVLFILLLAGGYLIGKGAAAGGFGIYSLNLLSPFCGGLLCSNHYATPGQDEGFNYLGAGVLLLLATSALLEPRAFLRSAARHRYLLLALLALTLYAASNKVFVGQHELLDIHLPRFAEALAGIFRVSGRFFWLVGYSILFFVLAVLLRRRSLALLLLMSGALALQWYDTRPLRDRVLFQTRLPTTVDIAPWRTALAGFEEIDVYPAYGCSLPPTTDDDYVRYQYLAAQLGLRINTGYTARAATDCTKKNRLVDGPALPGHLYVKLGHLHNSLDLPPLFRTALNAGRCMLDSQHLICMNIRPSQSWATVATPLDRRNSDLRIRWKAEQLPSLIGQLRNGRLVPRKQGEAGYLSYGPYIALSEGVYSYRINYLSDADETMTVGTWDIVGQDAGGHFVTLSNGPLAGTHGELRPVAGMVALKAPLQKVELRLLSNGADLQLSDLEISSGLPTPQTAQRAAD</sequence>
<dbReference type="EMBL" id="FZPC01000019">
    <property type="protein sequence ID" value="SNT27517.1"/>
    <property type="molecule type" value="Genomic_DNA"/>
</dbReference>
<protein>
    <submittedName>
        <fullName evidence="4">Uncharacterized protein</fullName>
    </submittedName>
</protein>
<dbReference type="InterPro" id="IPR058671">
    <property type="entry name" value="DUF6311_C"/>
</dbReference>
<keyword evidence="1" id="KW-1133">Transmembrane helix</keyword>
<accession>A0A239LA37</accession>